<gene>
    <name evidence="1" type="ORF">HU668_20010</name>
</gene>
<evidence type="ECO:0000313" key="2">
    <source>
        <dbReference type="Proteomes" id="UP000566985"/>
    </source>
</evidence>
<comment type="caution">
    <text evidence="1">The sequence shown here is derived from an EMBL/GenBank/DDBJ whole genome shotgun (WGS) entry which is preliminary data.</text>
</comment>
<dbReference type="AlphaFoldDB" id="A0A7Y6NHP8"/>
<name>A0A7Y6NHP8_9GAMM</name>
<dbReference type="GeneID" id="57347456"/>
<dbReference type="EMBL" id="JABWPM010000031">
    <property type="protein sequence ID" value="NUY98740.1"/>
    <property type="molecule type" value="Genomic_DNA"/>
</dbReference>
<dbReference type="RefSeq" id="WP_069729876.1">
    <property type="nucleotide sequence ID" value="NZ_JABWPE010000031.1"/>
</dbReference>
<sequence length="79" mass="9089">MPRDYEIKDAFVNAIRRNPGGGVTVTTQDFVRQLELLNWHFSLREANQWIKSNTATFRDISTQEGEAKTYKQFNPNGGI</sequence>
<organism evidence="1 2">
    <name type="scientific">Pantoea brenneri</name>
    <dbReference type="NCBI Taxonomy" id="472694"/>
    <lineage>
        <taxon>Bacteria</taxon>
        <taxon>Pseudomonadati</taxon>
        <taxon>Pseudomonadota</taxon>
        <taxon>Gammaproteobacteria</taxon>
        <taxon>Enterobacterales</taxon>
        <taxon>Erwiniaceae</taxon>
        <taxon>Pantoea</taxon>
    </lineage>
</organism>
<accession>A0A7Y6NHP8</accession>
<proteinExistence type="predicted"/>
<dbReference type="Proteomes" id="UP000566985">
    <property type="component" value="Unassembled WGS sequence"/>
</dbReference>
<protein>
    <submittedName>
        <fullName evidence="1">DNA polymerase V</fullName>
    </submittedName>
</protein>
<evidence type="ECO:0000313" key="1">
    <source>
        <dbReference type="EMBL" id="NUY98740.1"/>
    </source>
</evidence>
<reference evidence="1 2" key="1">
    <citation type="submission" date="2020-05" db="EMBL/GenBank/DDBJ databases">
        <title>Whole Genome Sequences of Enterobacteriales Associated with the International Space Station.</title>
        <authorList>
            <person name="Bharadwaj A."/>
            <person name="Daudu R."/>
            <person name="Singh N."/>
            <person name="Wood J."/>
            <person name="Debieu M."/>
            <person name="Mason C."/>
            <person name="Wang C."/>
            <person name="Venkateswaran K."/>
        </authorList>
    </citation>
    <scope>NUCLEOTIDE SEQUENCE [LARGE SCALE GENOMIC DNA]</scope>
    <source>
        <strain evidence="1 2">IF5SW-B1</strain>
    </source>
</reference>